<reference evidence="3 4" key="1">
    <citation type="submission" date="2015-04" db="EMBL/GenBank/DDBJ databases">
        <title>The draft genome sequence of Fusarium langsethiae, a T-2/HT-2 mycotoxin producer.</title>
        <authorList>
            <person name="Lysoe E."/>
            <person name="Divon H.H."/>
            <person name="Terzi V."/>
            <person name="Orru L."/>
            <person name="Lamontanara A."/>
            <person name="Kolseth A.-K."/>
            <person name="Frandsen R.J."/>
            <person name="Nielsen K."/>
            <person name="Thrane U."/>
        </authorList>
    </citation>
    <scope>NUCLEOTIDE SEQUENCE [LARGE SCALE GENOMIC DNA]</scope>
    <source>
        <strain evidence="3 4">Fl201059</strain>
    </source>
</reference>
<dbReference type="AlphaFoldDB" id="A0A0N0DEE2"/>
<accession>A0A0N0DEE2</accession>
<name>A0A0N0DEE2_FUSLA</name>
<dbReference type="InterPro" id="IPR046676">
    <property type="entry name" value="DUF6546"/>
</dbReference>
<feature type="signal peptide" evidence="1">
    <location>
        <begin position="1"/>
        <end position="19"/>
    </location>
</feature>
<proteinExistence type="predicted"/>
<dbReference type="Pfam" id="PF20183">
    <property type="entry name" value="DUF6546"/>
    <property type="match status" value="1"/>
</dbReference>
<organism evidence="3 4">
    <name type="scientific">Fusarium langsethiae</name>
    <dbReference type="NCBI Taxonomy" id="179993"/>
    <lineage>
        <taxon>Eukaryota</taxon>
        <taxon>Fungi</taxon>
        <taxon>Dikarya</taxon>
        <taxon>Ascomycota</taxon>
        <taxon>Pezizomycotina</taxon>
        <taxon>Sordariomycetes</taxon>
        <taxon>Hypocreomycetidae</taxon>
        <taxon>Hypocreales</taxon>
        <taxon>Nectriaceae</taxon>
        <taxon>Fusarium</taxon>
    </lineage>
</organism>
<feature type="chain" id="PRO_5005846580" description="DUF6546 domain-containing protein" evidence="1">
    <location>
        <begin position="20"/>
        <end position="372"/>
    </location>
</feature>
<dbReference type="Proteomes" id="UP000037904">
    <property type="component" value="Unassembled WGS sequence"/>
</dbReference>
<dbReference type="OrthoDB" id="3728558at2759"/>
<sequence>MSLMLVSLFGVALVLEINSFSPSDSEHWFKKYCIGLDAQTDGESEQQQEAPTGWHDPKHGWVDGRQVGSLCVNAMSHLLDPICLSPPEGIPEVHAVTRLVIRRECRRQIVPPVLRVLLQKLPRLQSMVYEPWRQCDPAFKIACDKEFASAIQDALPSHVKMLSIFEDPNSELVSAKLHDPSYLQLIGNSMAAGAELARALVLRSCDLKHLSISFMVDARQFLDSLQSTHCYHKLQSLTLTASILKVESQSRQIASFLSDVSLFPQKMKGLERLILWNGKRGEACAVIYQRDRSSQQATLTRRGTWNLELSYDVIGSWKNVDPDFTLRIAHEQLQTVVKHNGNAIYHLGLPDEVIDPVSARQLRQEAFAGVDI</sequence>
<keyword evidence="1" id="KW-0732">Signal</keyword>
<protein>
    <recommendedName>
        <fullName evidence="2">DUF6546 domain-containing protein</fullName>
    </recommendedName>
</protein>
<gene>
    <name evidence="3" type="ORF">FLAG1_06112</name>
</gene>
<evidence type="ECO:0000313" key="4">
    <source>
        <dbReference type="Proteomes" id="UP000037904"/>
    </source>
</evidence>
<evidence type="ECO:0000313" key="3">
    <source>
        <dbReference type="EMBL" id="KPA41017.1"/>
    </source>
</evidence>
<keyword evidence="4" id="KW-1185">Reference proteome</keyword>
<comment type="caution">
    <text evidence="3">The sequence shown here is derived from an EMBL/GenBank/DDBJ whole genome shotgun (WGS) entry which is preliminary data.</text>
</comment>
<feature type="domain" description="DUF6546" evidence="2">
    <location>
        <begin position="155"/>
        <end position="355"/>
    </location>
</feature>
<evidence type="ECO:0000256" key="1">
    <source>
        <dbReference type="SAM" id="SignalP"/>
    </source>
</evidence>
<evidence type="ECO:0000259" key="2">
    <source>
        <dbReference type="Pfam" id="PF20183"/>
    </source>
</evidence>
<dbReference type="EMBL" id="JXCE01000111">
    <property type="protein sequence ID" value="KPA41017.1"/>
    <property type="molecule type" value="Genomic_DNA"/>
</dbReference>